<evidence type="ECO:0008006" key="3">
    <source>
        <dbReference type="Google" id="ProtNLM"/>
    </source>
</evidence>
<gene>
    <name evidence="1" type="ORF">CYLTODRAFT_424584</name>
</gene>
<dbReference type="STRING" id="1314674.A0A0D7B4L3"/>
<dbReference type="InterPro" id="IPR032675">
    <property type="entry name" value="LRR_dom_sf"/>
</dbReference>
<dbReference type="AlphaFoldDB" id="A0A0D7B4L3"/>
<evidence type="ECO:0000313" key="2">
    <source>
        <dbReference type="Proteomes" id="UP000054007"/>
    </source>
</evidence>
<dbReference type="SUPFAM" id="SSF52047">
    <property type="entry name" value="RNI-like"/>
    <property type="match status" value="1"/>
</dbReference>
<dbReference type="Gene3D" id="3.80.10.10">
    <property type="entry name" value="Ribonuclease Inhibitor"/>
    <property type="match status" value="1"/>
</dbReference>
<keyword evidence="2" id="KW-1185">Reference proteome</keyword>
<accession>A0A0D7B4L3</accession>
<name>A0A0D7B4L3_9AGAR</name>
<dbReference type="EMBL" id="KN880602">
    <property type="protein sequence ID" value="KIY65155.1"/>
    <property type="molecule type" value="Genomic_DNA"/>
</dbReference>
<evidence type="ECO:0000313" key="1">
    <source>
        <dbReference type="EMBL" id="KIY65155.1"/>
    </source>
</evidence>
<sequence length="402" mass="45642">MVTPLPVELIDSIVDQLCDDRDALKSCSLAAQTLRPRAQAHLFKDISLESATWCEKFYRTTCLSPSLPRSVRSMRLVSFPGQWIKDEPSFPLLVEKMANLQQLMMFFVDWDSTPALNSALQTLGNLTSVTLTNVSFASSIEFFNTLRCWPNLRHLTLRGIFFKNRLVEPIDCIPALEGIPTRLESLNILSTQYSDDNSRAILRALTHPSSPISLSELKEFHIAPFDTDDIDLVRTTMEQCSDFLRNLTIDAFIHAHVVDQITLNCDPLPVHHLSSLALEMSDKVSVGRQLEWWARGFRLPAREYSLRQLHLIVRLDAAANMNSPAFHVQGAWRALDDVLTRREMRMLDGLKLTFDVGPAADKHALRESLKAFLCAAFPRLVHQGRLDFTVRDTFQRLIAKGR</sequence>
<dbReference type="Proteomes" id="UP000054007">
    <property type="component" value="Unassembled WGS sequence"/>
</dbReference>
<proteinExistence type="predicted"/>
<protein>
    <recommendedName>
        <fullName evidence="3">F-box domain-containing protein</fullName>
    </recommendedName>
</protein>
<reference evidence="1 2" key="1">
    <citation type="journal article" date="2015" name="Fungal Genet. Biol.">
        <title>Evolution of novel wood decay mechanisms in Agaricales revealed by the genome sequences of Fistulina hepatica and Cylindrobasidium torrendii.</title>
        <authorList>
            <person name="Floudas D."/>
            <person name="Held B.W."/>
            <person name="Riley R."/>
            <person name="Nagy L.G."/>
            <person name="Koehler G."/>
            <person name="Ransdell A.S."/>
            <person name="Younus H."/>
            <person name="Chow J."/>
            <person name="Chiniquy J."/>
            <person name="Lipzen A."/>
            <person name="Tritt A."/>
            <person name="Sun H."/>
            <person name="Haridas S."/>
            <person name="LaButti K."/>
            <person name="Ohm R.A."/>
            <person name="Kues U."/>
            <person name="Blanchette R.A."/>
            <person name="Grigoriev I.V."/>
            <person name="Minto R.E."/>
            <person name="Hibbett D.S."/>
        </authorList>
    </citation>
    <scope>NUCLEOTIDE SEQUENCE [LARGE SCALE GENOMIC DNA]</scope>
    <source>
        <strain evidence="1 2">FP15055 ss-10</strain>
    </source>
</reference>
<dbReference type="OrthoDB" id="2865620at2759"/>
<organism evidence="1 2">
    <name type="scientific">Cylindrobasidium torrendii FP15055 ss-10</name>
    <dbReference type="NCBI Taxonomy" id="1314674"/>
    <lineage>
        <taxon>Eukaryota</taxon>
        <taxon>Fungi</taxon>
        <taxon>Dikarya</taxon>
        <taxon>Basidiomycota</taxon>
        <taxon>Agaricomycotina</taxon>
        <taxon>Agaricomycetes</taxon>
        <taxon>Agaricomycetidae</taxon>
        <taxon>Agaricales</taxon>
        <taxon>Marasmiineae</taxon>
        <taxon>Physalacriaceae</taxon>
        <taxon>Cylindrobasidium</taxon>
    </lineage>
</organism>